<sequence length="645" mass="71842">MNNIRLIVACLLFFGVLSAGQVYAQDTDPFLQRLEDIKIHLDFLSDSLAPGLNESANFSVAGLSLQIFLRTLAESHDLNIQVDPSINVTLANNFTSVRVKEIIYFLCQEYQLDIRFINSIMSFNKYIAPKIPLPKQTVKKLKIQYDPSLRRVSFDLLNDSLRAVVKEITRISDRNVVVSGGAEVENRLVTGYIRDLTLESALDKLAYTNGLRLIKTKDDVFILEANQPAISAVNFNSSSNNNALSAQRISAQGDILVKDSLITLDVVNFPILEVINQVSTQLGVDYIMFSEITGNTTAKVKRARYSEMLSFLFQGTNYTFKKREGVYLIGQRNQEGFRVSELIKLDFRTIEGVEKEIPSDMIKEVEIKILKELNSFILTGNKQKIDELVSFIKLIDQPIPNILIEVIVAEAQKSFSLQTGIKAFISSDSVPNTSGQIFPGLDLTLSSKSVNSILEKLDTKGIVNLGRVSPNFYTTLQALETNNNIQIRSTPKLSTMNGSKANLTIGESQYYVEQTQNITGGVTPITSTTQRFNKVEANLAITISPVVSGNEHITLDILAEFSNFSAPTVQNAPPGNKTRKFESKIRVKNEEVIILGGLEQLSKTEGGSGVPLLSRIPVLKWFFSSKTKKKEDNRLIVFIKPTLVY</sequence>
<dbReference type="Proteomes" id="UP000190961">
    <property type="component" value="Unassembled WGS sequence"/>
</dbReference>
<dbReference type="AlphaFoldDB" id="A0A1T5K699"/>
<reference evidence="4 5" key="1">
    <citation type="submission" date="2017-02" db="EMBL/GenBank/DDBJ databases">
        <authorList>
            <person name="Peterson S.W."/>
        </authorList>
    </citation>
    <scope>NUCLEOTIDE SEQUENCE [LARGE SCALE GENOMIC DNA]</scope>
    <source>
        <strain evidence="4 5">DSM 25262</strain>
    </source>
</reference>
<proteinExistence type="inferred from homology"/>
<protein>
    <submittedName>
        <fullName evidence="4">Type IV pilus assembly protein PilQ</fullName>
    </submittedName>
</protein>
<evidence type="ECO:0000313" key="4">
    <source>
        <dbReference type="EMBL" id="SKC59267.1"/>
    </source>
</evidence>
<keyword evidence="2" id="KW-0732">Signal</keyword>
<dbReference type="STRING" id="688867.SAMN05660236_1866"/>
<accession>A0A1T5K699</accession>
<organism evidence="4 5">
    <name type="scientific">Ohtaekwangia koreensis</name>
    <dbReference type="NCBI Taxonomy" id="688867"/>
    <lineage>
        <taxon>Bacteria</taxon>
        <taxon>Pseudomonadati</taxon>
        <taxon>Bacteroidota</taxon>
        <taxon>Cytophagia</taxon>
        <taxon>Cytophagales</taxon>
        <taxon>Fulvivirgaceae</taxon>
        <taxon>Ohtaekwangia</taxon>
    </lineage>
</organism>
<evidence type="ECO:0000256" key="1">
    <source>
        <dbReference type="RuleBase" id="RU004003"/>
    </source>
</evidence>
<dbReference type="OrthoDB" id="9816579at2"/>
<dbReference type="InterPro" id="IPR050810">
    <property type="entry name" value="Bact_Secretion_Sys_Channel"/>
</dbReference>
<dbReference type="Pfam" id="PF00263">
    <property type="entry name" value="Secretin"/>
    <property type="match status" value="1"/>
</dbReference>
<comment type="similarity">
    <text evidence="1">Belongs to the bacterial secretin family.</text>
</comment>
<evidence type="ECO:0000256" key="2">
    <source>
        <dbReference type="SAM" id="SignalP"/>
    </source>
</evidence>
<evidence type="ECO:0000259" key="3">
    <source>
        <dbReference type="Pfam" id="PF00263"/>
    </source>
</evidence>
<feature type="chain" id="PRO_5013387046" evidence="2">
    <location>
        <begin position="25"/>
        <end position="645"/>
    </location>
</feature>
<feature type="domain" description="Type II/III secretion system secretin-like" evidence="3">
    <location>
        <begin position="478"/>
        <end position="644"/>
    </location>
</feature>
<gene>
    <name evidence="4" type="ORF">SAMN05660236_1866</name>
</gene>
<dbReference type="Gene3D" id="3.55.50.30">
    <property type="match status" value="1"/>
</dbReference>
<evidence type="ECO:0000313" key="5">
    <source>
        <dbReference type="Proteomes" id="UP000190961"/>
    </source>
</evidence>
<dbReference type="InterPro" id="IPR004846">
    <property type="entry name" value="T2SS/T3SS_dom"/>
</dbReference>
<dbReference type="InterPro" id="IPR001775">
    <property type="entry name" value="GspD/PilQ"/>
</dbReference>
<dbReference type="PANTHER" id="PTHR30332:SF17">
    <property type="entry name" value="TYPE IV PILIATION SYSTEM PROTEIN DR_0774-RELATED"/>
    <property type="match status" value="1"/>
</dbReference>
<dbReference type="GO" id="GO:0015627">
    <property type="term" value="C:type II protein secretion system complex"/>
    <property type="evidence" value="ECO:0007669"/>
    <property type="project" value="TreeGrafter"/>
</dbReference>
<dbReference type="PRINTS" id="PR00811">
    <property type="entry name" value="BCTERIALGSPD"/>
</dbReference>
<keyword evidence="5" id="KW-1185">Reference proteome</keyword>
<name>A0A1T5K699_9BACT</name>
<dbReference type="GO" id="GO:0009306">
    <property type="term" value="P:protein secretion"/>
    <property type="evidence" value="ECO:0007669"/>
    <property type="project" value="InterPro"/>
</dbReference>
<dbReference type="EMBL" id="FUZU01000001">
    <property type="protein sequence ID" value="SKC59267.1"/>
    <property type="molecule type" value="Genomic_DNA"/>
</dbReference>
<dbReference type="RefSeq" id="WP_079686378.1">
    <property type="nucleotide sequence ID" value="NZ_FUZU01000001.1"/>
</dbReference>
<dbReference type="PANTHER" id="PTHR30332">
    <property type="entry name" value="PROBABLE GENERAL SECRETION PATHWAY PROTEIN D"/>
    <property type="match status" value="1"/>
</dbReference>
<feature type="signal peptide" evidence="2">
    <location>
        <begin position="1"/>
        <end position="24"/>
    </location>
</feature>